<keyword evidence="3" id="KW-1185">Reference proteome</keyword>
<feature type="region of interest" description="Disordered" evidence="1">
    <location>
        <begin position="1"/>
        <end position="23"/>
    </location>
</feature>
<dbReference type="Proteomes" id="UP001165685">
    <property type="component" value="Unassembled WGS sequence"/>
</dbReference>
<organism evidence="2 3">
    <name type="scientific">Nocardiopsis suaedae</name>
    <dbReference type="NCBI Taxonomy" id="3018444"/>
    <lineage>
        <taxon>Bacteria</taxon>
        <taxon>Bacillati</taxon>
        <taxon>Actinomycetota</taxon>
        <taxon>Actinomycetes</taxon>
        <taxon>Streptosporangiales</taxon>
        <taxon>Nocardiopsidaceae</taxon>
        <taxon>Nocardiopsis</taxon>
    </lineage>
</organism>
<gene>
    <name evidence="2" type="ORF">O4U47_16205</name>
</gene>
<sequence length="284" mass="29258">MTTDPRIARVPGSGADALLGRDGSGAVRTSSGRFLRLQNPAPGLIGALTGEPGEDTGGGDGAAGAAYAERLAAEMAARETDDAERRWPGGRRDVALVGQGAPVDALAGALAEWGLSAARFPAAADLPADRAWDLVIAYADAPRERAGWDALDGLPERGAAWLRAYREGGVCFVDPIAVSAEDPTAEQVRRRRLAASPVPGDLDAWQRGAAASSDAPEPLSSAASTLLAGRMLTVALAWAQRTDALEGYRGTLFKFVSANGALTEHPVLAYDAPPAIDGAAPRPS</sequence>
<comment type="caution">
    <text evidence="2">The sequence shown here is derived from an EMBL/GenBank/DDBJ whole genome shotgun (WGS) entry which is preliminary data.</text>
</comment>
<dbReference type="Gene3D" id="3.40.50.720">
    <property type="entry name" value="NAD(P)-binding Rossmann-like Domain"/>
    <property type="match status" value="1"/>
</dbReference>
<evidence type="ECO:0000256" key="1">
    <source>
        <dbReference type="SAM" id="MobiDB-lite"/>
    </source>
</evidence>
<dbReference type="EMBL" id="JAQFWP010000029">
    <property type="protein sequence ID" value="MDA2806058.1"/>
    <property type="molecule type" value="Genomic_DNA"/>
</dbReference>
<dbReference type="RefSeq" id="WP_270678704.1">
    <property type="nucleotide sequence ID" value="NZ_JAQFWP010000029.1"/>
</dbReference>
<evidence type="ECO:0000313" key="3">
    <source>
        <dbReference type="Proteomes" id="UP001165685"/>
    </source>
</evidence>
<accession>A0ABT4TMY7</accession>
<name>A0ABT4TMY7_9ACTN</name>
<proteinExistence type="predicted"/>
<protein>
    <submittedName>
        <fullName evidence="2">Uncharacterized protein</fullName>
    </submittedName>
</protein>
<reference evidence="2" key="1">
    <citation type="submission" date="2023-01" db="EMBL/GenBank/DDBJ databases">
        <title>Draft genome sequence of Nocardiopsis sp. LSu2-4 isolated from halophytes.</title>
        <authorList>
            <person name="Duangmal K."/>
            <person name="Chantavorakit T."/>
        </authorList>
    </citation>
    <scope>NUCLEOTIDE SEQUENCE</scope>
    <source>
        <strain evidence="2">LSu2-4</strain>
    </source>
</reference>
<evidence type="ECO:0000313" key="2">
    <source>
        <dbReference type="EMBL" id="MDA2806058.1"/>
    </source>
</evidence>